<dbReference type="EMBL" id="SRSO01000025">
    <property type="protein sequence ID" value="TGV01302.1"/>
    <property type="molecule type" value="Genomic_DNA"/>
</dbReference>
<gene>
    <name evidence="8" type="ORF">EM932_16035</name>
</gene>
<organism evidence="8 9">
    <name type="scientific">Flavivirga rizhaonensis</name>
    <dbReference type="NCBI Taxonomy" id="2559571"/>
    <lineage>
        <taxon>Bacteria</taxon>
        <taxon>Pseudomonadati</taxon>
        <taxon>Bacteroidota</taxon>
        <taxon>Flavobacteriia</taxon>
        <taxon>Flavobacteriales</taxon>
        <taxon>Flavobacteriaceae</taxon>
        <taxon>Flavivirga</taxon>
    </lineage>
</organism>
<reference evidence="8 9" key="1">
    <citation type="submission" date="2019-04" db="EMBL/GenBank/DDBJ databases">
        <authorList>
            <person name="Liu A."/>
        </authorList>
    </citation>
    <scope>NUCLEOTIDE SEQUENCE [LARGE SCALE GENOMIC DNA]</scope>
    <source>
        <strain evidence="8 9">RZ03</strain>
    </source>
</reference>
<dbReference type="RefSeq" id="WP_135878219.1">
    <property type="nucleotide sequence ID" value="NZ_SRSO01000025.1"/>
</dbReference>
<dbReference type="AlphaFoldDB" id="A0A4S1DV45"/>
<dbReference type="Gene3D" id="1.25.40.390">
    <property type="match status" value="1"/>
</dbReference>
<evidence type="ECO:0000256" key="3">
    <source>
        <dbReference type="ARBA" id="ARBA00022729"/>
    </source>
</evidence>
<comment type="similarity">
    <text evidence="2">Belongs to the SusD family.</text>
</comment>
<keyword evidence="4" id="KW-0472">Membrane</keyword>
<evidence type="ECO:0000259" key="7">
    <source>
        <dbReference type="Pfam" id="PF14322"/>
    </source>
</evidence>
<dbReference type="PROSITE" id="PS51257">
    <property type="entry name" value="PROKAR_LIPOPROTEIN"/>
    <property type="match status" value="1"/>
</dbReference>
<feature type="domain" description="SusD-like N-terminal" evidence="7">
    <location>
        <begin position="110"/>
        <end position="228"/>
    </location>
</feature>
<dbReference type="Proteomes" id="UP000307602">
    <property type="component" value="Unassembled WGS sequence"/>
</dbReference>
<comment type="caution">
    <text evidence="8">The sequence shown here is derived from an EMBL/GenBank/DDBJ whole genome shotgun (WGS) entry which is preliminary data.</text>
</comment>
<keyword evidence="9" id="KW-1185">Reference proteome</keyword>
<dbReference type="OrthoDB" id="993981at2"/>
<feature type="domain" description="RagB/SusD" evidence="6">
    <location>
        <begin position="272"/>
        <end position="516"/>
    </location>
</feature>
<proteinExistence type="inferred from homology"/>
<dbReference type="Pfam" id="PF07980">
    <property type="entry name" value="SusD_RagB"/>
    <property type="match status" value="1"/>
</dbReference>
<keyword evidence="3" id="KW-0732">Signal</keyword>
<evidence type="ECO:0000259" key="6">
    <source>
        <dbReference type="Pfam" id="PF07980"/>
    </source>
</evidence>
<comment type="subcellular location">
    <subcellularLocation>
        <location evidence="1">Cell outer membrane</location>
    </subcellularLocation>
</comment>
<sequence>MNIKIKRIGLLITIVLVGTLVACSDNFLVDTNNQDLTSEVVFSSDDTALAAVTGVYDAFQNDSQGDPGIPNEYNVKGIHRWANSTGLDFLNNENPATSSYLNFNPDPSSSDVAVKIWPNHYRQIGRANITLEGLRTAVENGSINTDLGNRLIGEVLVLRCISYQYLCEVYGDVPLMLSPADDPFKARDSQDMVFQQIVTDAIEAITLLPWTYDVEKGRITKATAYTVLGNAHMWLKQYGEAVTAYEALEDSPVLDLEDNFLDIHALANPNGKESIFELQWAANADLSWGRNDEVNILQLFAMPTDITGGGGFTGIPSKELYDAFEPGDLRRSATVLAPGEEHPDPLIDIINYDGVDINTVGTVAEPWTGGSPETRSGYWAVKSWRDPEIEGWGRSILFGGQGHIWMRYGGALLSLAEAALKDGQTAKAQAAFDRVRNRAWGGTAPNKTVDMDGILKEYRLELAGEFSLWGVIRRSGEANKFIMDNYGLDMPANREIYPIPSSQLSANPNLKQNDGY</sequence>
<evidence type="ECO:0000256" key="1">
    <source>
        <dbReference type="ARBA" id="ARBA00004442"/>
    </source>
</evidence>
<name>A0A4S1DV45_9FLAO</name>
<dbReference type="SUPFAM" id="SSF48452">
    <property type="entry name" value="TPR-like"/>
    <property type="match status" value="1"/>
</dbReference>
<protein>
    <submittedName>
        <fullName evidence="8">RagB/SusD family nutrient uptake outer membrane protein</fullName>
    </submittedName>
</protein>
<dbReference type="InterPro" id="IPR033985">
    <property type="entry name" value="SusD-like_N"/>
</dbReference>
<evidence type="ECO:0000256" key="2">
    <source>
        <dbReference type="ARBA" id="ARBA00006275"/>
    </source>
</evidence>
<keyword evidence="5" id="KW-0998">Cell outer membrane</keyword>
<evidence type="ECO:0000313" key="9">
    <source>
        <dbReference type="Proteomes" id="UP000307602"/>
    </source>
</evidence>
<dbReference type="InterPro" id="IPR012944">
    <property type="entry name" value="SusD_RagB_dom"/>
</dbReference>
<dbReference type="GO" id="GO:0009279">
    <property type="term" value="C:cell outer membrane"/>
    <property type="evidence" value="ECO:0007669"/>
    <property type="project" value="UniProtKB-SubCell"/>
</dbReference>
<evidence type="ECO:0000313" key="8">
    <source>
        <dbReference type="EMBL" id="TGV01302.1"/>
    </source>
</evidence>
<dbReference type="Pfam" id="PF14322">
    <property type="entry name" value="SusD-like_3"/>
    <property type="match status" value="1"/>
</dbReference>
<evidence type="ECO:0000256" key="5">
    <source>
        <dbReference type="ARBA" id="ARBA00023237"/>
    </source>
</evidence>
<evidence type="ECO:0000256" key="4">
    <source>
        <dbReference type="ARBA" id="ARBA00023136"/>
    </source>
</evidence>
<accession>A0A4S1DV45</accession>
<dbReference type="InterPro" id="IPR011990">
    <property type="entry name" value="TPR-like_helical_dom_sf"/>
</dbReference>